<dbReference type="PaxDb" id="67767-A0A0J7KAD9"/>
<dbReference type="AlphaFoldDB" id="A0A0J7KAD9"/>
<name>A0A0J7KAD9_LASNI</name>
<reference evidence="1 2" key="1">
    <citation type="submission" date="2015-04" db="EMBL/GenBank/DDBJ databases">
        <title>Lasius niger genome sequencing.</title>
        <authorList>
            <person name="Konorov E.A."/>
            <person name="Nikitin M.A."/>
            <person name="Kirill M.V."/>
            <person name="Chang P."/>
        </authorList>
    </citation>
    <scope>NUCLEOTIDE SEQUENCE [LARGE SCALE GENOMIC DNA]</scope>
    <source>
        <tissue evidence="1">Whole</tissue>
    </source>
</reference>
<dbReference type="Proteomes" id="UP000036403">
    <property type="component" value="Unassembled WGS sequence"/>
</dbReference>
<evidence type="ECO:0000313" key="2">
    <source>
        <dbReference type="Proteomes" id="UP000036403"/>
    </source>
</evidence>
<protein>
    <submittedName>
        <fullName evidence="1">Uncharacterized protein</fullName>
    </submittedName>
</protein>
<keyword evidence="2" id="KW-1185">Reference proteome</keyword>
<evidence type="ECO:0000313" key="1">
    <source>
        <dbReference type="EMBL" id="KMQ87262.1"/>
    </source>
</evidence>
<accession>A0A0J7KAD9</accession>
<sequence length="282" mass="31768">MHKKYYKALIDQIELYKWTQKNIYAPLSRPDGKLCSRAPARSLTTEFKASKPKGTKARVDLSEDIRSGLLFKYEVKADLAALAPPKLNKELVPALAPSVIKRDEYQARSQAQVGACLNAFGSGISILLKPEVLHDLNDEACSALSFLSEGMHLLADHHFRLSLARRALAKSSFNIIDKNAAEAATIDEFLFGQNFAETLKAAQTVRRPDARYPRRHLWWERRSFSPYASKPLNDVLRHQLLKRTSRETGELLLVHRRFANQEPLITGAVTLALDPGHDIIDK</sequence>
<gene>
    <name evidence="1" type="ORF">RF55_13502</name>
</gene>
<dbReference type="EMBL" id="LBMM01010754">
    <property type="protein sequence ID" value="KMQ87262.1"/>
    <property type="molecule type" value="Genomic_DNA"/>
</dbReference>
<proteinExistence type="predicted"/>
<organism evidence="1 2">
    <name type="scientific">Lasius niger</name>
    <name type="common">Black garden ant</name>
    <dbReference type="NCBI Taxonomy" id="67767"/>
    <lineage>
        <taxon>Eukaryota</taxon>
        <taxon>Metazoa</taxon>
        <taxon>Ecdysozoa</taxon>
        <taxon>Arthropoda</taxon>
        <taxon>Hexapoda</taxon>
        <taxon>Insecta</taxon>
        <taxon>Pterygota</taxon>
        <taxon>Neoptera</taxon>
        <taxon>Endopterygota</taxon>
        <taxon>Hymenoptera</taxon>
        <taxon>Apocrita</taxon>
        <taxon>Aculeata</taxon>
        <taxon>Formicoidea</taxon>
        <taxon>Formicidae</taxon>
        <taxon>Formicinae</taxon>
        <taxon>Lasius</taxon>
        <taxon>Lasius</taxon>
    </lineage>
</organism>
<comment type="caution">
    <text evidence="1">The sequence shown here is derived from an EMBL/GenBank/DDBJ whole genome shotgun (WGS) entry which is preliminary data.</text>
</comment>
<dbReference type="OrthoDB" id="7555207at2759"/>